<evidence type="ECO:0000259" key="5">
    <source>
        <dbReference type="PROSITE" id="PS51075"/>
    </source>
</evidence>
<evidence type="ECO:0000256" key="1">
    <source>
        <dbReference type="ARBA" id="ARBA00004123"/>
    </source>
</evidence>
<dbReference type="GO" id="GO:0051239">
    <property type="term" value="P:regulation of multicellular organismal process"/>
    <property type="evidence" value="ECO:0007669"/>
    <property type="project" value="UniProtKB-ARBA"/>
</dbReference>
<dbReference type="GO" id="GO:0060395">
    <property type="term" value="P:SMAD protein signal transduction"/>
    <property type="evidence" value="ECO:0007669"/>
    <property type="project" value="TreeGrafter"/>
</dbReference>
<dbReference type="InterPro" id="IPR036578">
    <property type="entry name" value="SMAD_MH1_sf"/>
</dbReference>
<dbReference type="GO" id="GO:0030154">
    <property type="term" value="P:cell differentiation"/>
    <property type="evidence" value="ECO:0007669"/>
    <property type="project" value="TreeGrafter"/>
</dbReference>
<dbReference type="EMBL" id="GL379856">
    <property type="protein sequence ID" value="EGT56789.1"/>
    <property type="molecule type" value="Genomic_DNA"/>
</dbReference>
<dbReference type="HOGENOM" id="CLU_1511934_0_0_1"/>
<dbReference type="GO" id="GO:0030509">
    <property type="term" value="P:BMP signaling pathway"/>
    <property type="evidence" value="ECO:0007669"/>
    <property type="project" value="TreeGrafter"/>
</dbReference>
<dbReference type="STRING" id="135651.G0NB70"/>
<dbReference type="InParanoid" id="G0NB70"/>
<dbReference type="SUPFAM" id="SSF56366">
    <property type="entry name" value="SMAD MH1 domain"/>
    <property type="match status" value="1"/>
</dbReference>
<evidence type="ECO:0000256" key="3">
    <source>
        <dbReference type="ARBA" id="ARBA00023163"/>
    </source>
</evidence>
<dbReference type="PANTHER" id="PTHR13703:SF61">
    <property type="entry name" value="PROTEIN MOTHERS AGAINST DPP"/>
    <property type="match status" value="1"/>
</dbReference>
<dbReference type="GO" id="GO:0000978">
    <property type="term" value="F:RNA polymerase II cis-regulatory region sequence-specific DNA binding"/>
    <property type="evidence" value="ECO:0007669"/>
    <property type="project" value="TreeGrafter"/>
</dbReference>
<comment type="subcellular location">
    <subcellularLocation>
        <location evidence="1">Nucleus</location>
    </subcellularLocation>
</comment>
<gene>
    <name evidence="6" type="primary">Cbn-sma-2</name>
    <name evidence="6" type="ORF">CAEBREN_23383</name>
</gene>
<dbReference type="InterPro" id="IPR013790">
    <property type="entry name" value="Dwarfin"/>
</dbReference>
<accession>G0NB70</accession>
<evidence type="ECO:0000256" key="2">
    <source>
        <dbReference type="ARBA" id="ARBA00023015"/>
    </source>
</evidence>
<dbReference type="PANTHER" id="PTHR13703">
    <property type="entry name" value="SMAD"/>
    <property type="match status" value="1"/>
</dbReference>
<dbReference type="GO" id="GO:0009653">
    <property type="term" value="P:anatomical structure morphogenesis"/>
    <property type="evidence" value="ECO:0007669"/>
    <property type="project" value="TreeGrafter"/>
</dbReference>
<dbReference type="Proteomes" id="UP000008068">
    <property type="component" value="Unassembled WGS sequence"/>
</dbReference>
<dbReference type="InterPro" id="IPR003619">
    <property type="entry name" value="MAD_homology1_Dwarfin-type"/>
</dbReference>
<keyword evidence="4" id="KW-0539">Nucleus</keyword>
<dbReference type="InterPro" id="IPR013019">
    <property type="entry name" value="MAD_homology_MH1"/>
</dbReference>
<dbReference type="Gene3D" id="3.90.520.10">
    <property type="entry name" value="SMAD MH1 domain"/>
    <property type="match status" value="1"/>
</dbReference>
<keyword evidence="3" id="KW-0804">Transcription</keyword>
<dbReference type="GO" id="GO:0071144">
    <property type="term" value="C:heteromeric SMAD protein complex"/>
    <property type="evidence" value="ECO:0007669"/>
    <property type="project" value="TreeGrafter"/>
</dbReference>
<dbReference type="eggNOG" id="KOG3701">
    <property type="taxonomic scope" value="Eukaryota"/>
</dbReference>
<protein>
    <submittedName>
        <fullName evidence="6">CBN-SMA-2 protein</fullName>
    </submittedName>
</protein>
<dbReference type="GO" id="GO:0070411">
    <property type="term" value="F:I-SMAD binding"/>
    <property type="evidence" value="ECO:0007669"/>
    <property type="project" value="TreeGrafter"/>
</dbReference>
<keyword evidence="7" id="KW-1185">Reference proteome</keyword>
<organism evidence="7">
    <name type="scientific">Caenorhabditis brenneri</name>
    <name type="common">Nematode worm</name>
    <dbReference type="NCBI Taxonomy" id="135651"/>
    <lineage>
        <taxon>Eukaryota</taxon>
        <taxon>Metazoa</taxon>
        <taxon>Ecdysozoa</taxon>
        <taxon>Nematoda</taxon>
        <taxon>Chromadorea</taxon>
        <taxon>Rhabditida</taxon>
        <taxon>Rhabditina</taxon>
        <taxon>Rhabditomorpha</taxon>
        <taxon>Rhabditoidea</taxon>
        <taxon>Rhabditidae</taxon>
        <taxon>Peloderinae</taxon>
        <taxon>Caenorhabditis</taxon>
    </lineage>
</organism>
<feature type="domain" description="MH1" evidence="5">
    <location>
        <begin position="9"/>
        <end position="133"/>
    </location>
</feature>
<sequence length="178" mass="20654">MVNLDGIKKITERLRWKQVPRTTKNRMRDDSTVIGWTTSNFASEDANLKTVSDVMYSTTRVTYQNFLFMKQVTNAHSQALPHVIYCRVYRWPDLQSHHELKALEDCRFCYESGQKDICINPYHYKRVHAAGVLPPVLVPRYSEKPPQEVPPTLAKFQLMEMSGSKMPQNVNMANVNFT</sequence>
<evidence type="ECO:0000313" key="7">
    <source>
        <dbReference type="Proteomes" id="UP000008068"/>
    </source>
</evidence>
<dbReference type="PROSITE" id="PS51075">
    <property type="entry name" value="MH1"/>
    <property type="match status" value="1"/>
</dbReference>
<reference evidence="7" key="1">
    <citation type="submission" date="2011-07" db="EMBL/GenBank/DDBJ databases">
        <authorList>
            <consortium name="Caenorhabditis brenneri Sequencing and Analysis Consortium"/>
            <person name="Wilson R.K."/>
        </authorList>
    </citation>
    <scope>NUCLEOTIDE SEQUENCE [LARGE SCALE GENOMIC DNA]</scope>
    <source>
        <strain evidence="7">PB2801</strain>
    </source>
</reference>
<dbReference type="AlphaFoldDB" id="G0NB70"/>
<evidence type="ECO:0000256" key="4">
    <source>
        <dbReference type="ARBA" id="ARBA00023242"/>
    </source>
</evidence>
<name>G0NB70_CAEBE</name>
<evidence type="ECO:0000313" key="6">
    <source>
        <dbReference type="EMBL" id="EGT56789.1"/>
    </source>
</evidence>
<dbReference type="SMART" id="SM00523">
    <property type="entry name" value="DWA"/>
    <property type="match status" value="1"/>
</dbReference>
<proteinExistence type="predicted"/>
<dbReference type="OrthoDB" id="5794312at2759"/>
<dbReference type="Pfam" id="PF03165">
    <property type="entry name" value="MH1"/>
    <property type="match status" value="1"/>
</dbReference>
<keyword evidence="2" id="KW-0805">Transcription regulation</keyword>
<dbReference type="GO" id="GO:0000981">
    <property type="term" value="F:DNA-binding transcription factor activity, RNA polymerase II-specific"/>
    <property type="evidence" value="ECO:0007669"/>
    <property type="project" value="TreeGrafter"/>
</dbReference>